<name>A0A316Z3U9_9BASI</name>
<dbReference type="OrthoDB" id="94039at2759"/>
<dbReference type="RefSeq" id="XP_025596033.1">
    <property type="nucleotide sequence ID" value="XM_025743154.1"/>
</dbReference>
<evidence type="ECO:0000313" key="1">
    <source>
        <dbReference type="EMBL" id="PWN95754.1"/>
    </source>
</evidence>
<dbReference type="InterPro" id="IPR029058">
    <property type="entry name" value="AB_hydrolase_fold"/>
</dbReference>
<dbReference type="SUPFAM" id="SSF53474">
    <property type="entry name" value="alpha/beta-Hydrolases"/>
    <property type="match status" value="1"/>
</dbReference>
<dbReference type="AlphaFoldDB" id="A0A316Z3U9"/>
<proteinExistence type="predicted"/>
<organism evidence="1 2">
    <name type="scientific">Tilletiopsis washingtonensis</name>
    <dbReference type="NCBI Taxonomy" id="58919"/>
    <lineage>
        <taxon>Eukaryota</taxon>
        <taxon>Fungi</taxon>
        <taxon>Dikarya</taxon>
        <taxon>Basidiomycota</taxon>
        <taxon>Ustilaginomycotina</taxon>
        <taxon>Exobasidiomycetes</taxon>
        <taxon>Entylomatales</taxon>
        <taxon>Entylomatales incertae sedis</taxon>
        <taxon>Tilletiopsis</taxon>
    </lineage>
</organism>
<dbReference type="Proteomes" id="UP000245946">
    <property type="component" value="Unassembled WGS sequence"/>
</dbReference>
<sequence>MQRAAAKGPGIGNIIPRTGPYPLLPCLPSPLTAAAASAPALPPPRRCGEWTLSTHLFAAAFPRSHPACLAATGRPLPHRQVVEDERAQRALDFAEWDEACSQWHVSEFVPPASQEAAGERAAQLAKGQTNSALWGVVQRWKRDVTPQDGVVVVCSHANGFHKEIFEPTLAALAEVSTVPIAEMWSMDCCDSGFAGVLNAPRLGMASSWDDHARDINTLIRHLPQPGAEAPAFLQAPSSTAKSHRLVGVGHSFSGAGFLRAGTAYSDLLDGIVLVDAVIPAPEIAAKLLSPSQTEMARAAIARKDVFASREAATEYLKSKPYFQAWDPRILELHVQHNLVPLPSSPNGTEVTLAMSKFREAAAFANSWSGAIGRAAGRERKHATKIHTVVMTESNLGNAEQREIQLREIASWGAGHSAAELKAGHLIAQEHPEMLAKHLAEVLQRWYGASSASPREARM</sequence>
<accession>A0A316Z3U9</accession>
<gene>
    <name evidence="1" type="ORF">FA09DRAFT_331725</name>
</gene>
<reference evidence="1 2" key="1">
    <citation type="journal article" date="2018" name="Mol. Biol. Evol.">
        <title>Broad Genomic Sampling Reveals a Smut Pathogenic Ancestry of the Fungal Clade Ustilaginomycotina.</title>
        <authorList>
            <person name="Kijpornyongpan T."/>
            <person name="Mondo S.J."/>
            <person name="Barry K."/>
            <person name="Sandor L."/>
            <person name="Lee J."/>
            <person name="Lipzen A."/>
            <person name="Pangilinan J."/>
            <person name="LaButti K."/>
            <person name="Hainaut M."/>
            <person name="Henrissat B."/>
            <person name="Grigoriev I.V."/>
            <person name="Spatafora J.W."/>
            <person name="Aime M.C."/>
        </authorList>
    </citation>
    <scope>NUCLEOTIDE SEQUENCE [LARGE SCALE GENOMIC DNA]</scope>
    <source>
        <strain evidence="1 2">MCA 4186</strain>
    </source>
</reference>
<evidence type="ECO:0008006" key="3">
    <source>
        <dbReference type="Google" id="ProtNLM"/>
    </source>
</evidence>
<keyword evidence="2" id="KW-1185">Reference proteome</keyword>
<evidence type="ECO:0000313" key="2">
    <source>
        <dbReference type="Proteomes" id="UP000245946"/>
    </source>
</evidence>
<dbReference type="STRING" id="58919.A0A316Z3U9"/>
<dbReference type="Gene3D" id="3.40.50.1820">
    <property type="entry name" value="alpha/beta hydrolase"/>
    <property type="match status" value="1"/>
</dbReference>
<protein>
    <recommendedName>
        <fullName evidence="3">AB hydrolase-1 domain-containing protein</fullName>
    </recommendedName>
</protein>
<dbReference type="GeneID" id="37270698"/>
<dbReference type="EMBL" id="KZ819302">
    <property type="protein sequence ID" value="PWN95754.1"/>
    <property type="molecule type" value="Genomic_DNA"/>
</dbReference>